<dbReference type="EMBL" id="CM047910">
    <property type="protein sequence ID" value="KAJ0075847.1"/>
    <property type="molecule type" value="Genomic_DNA"/>
</dbReference>
<reference evidence="2" key="1">
    <citation type="journal article" date="2023" name="G3 (Bethesda)">
        <title>Genome assembly and association tests identify interacting loci associated with vigor, precocity, and sex in interspecific pistachio rootstocks.</title>
        <authorList>
            <person name="Palmer W."/>
            <person name="Jacygrad E."/>
            <person name="Sagayaradj S."/>
            <person name="Cavanaugh K."/>
            <person name="Han R."/>
            <person name="Bertier L."/>
            <person name="Beede B."/>
            <person name="Kafkas S."/>
            <person name="Golino D."/>
            <person name="Preece J."/>
            <person name="Michelmore R."/>
        </authorList>
    </citation>
    <scope>NUCLEOTIDE SEQUENCE [LARGE SCALE GENOMIC DNA]</scope>
</reference>
<comment type="caution">
    <text evidence="1">The sequence shown here is derived from an EMBL/GenBank/DDBJ whole genome shotgun (WGS) entry which is preliminary data.</text>
</comment>
<keyword evidence="2" id="KW-1185">Reference proteome</keyword>
<protein>
    <submittedName>
        <fullName evidence="1">Uncharacterized protein</fullName>
    </submittedName>
</protein>
<dbReference type="Proteomes" id="UP001164250">
    <property type="component" value="Chromosome 15"/>
</dbReference>
<gene>
    <name evidence="1" type="ORF">Patl1_33314</name>
</gene>
<name>A0ACC0ZRI4_9ROSI</name>
<sequence>MSNYLNPLFFTAIILLLPATTSLSLIHYHVGISVFPYSKNNPRKYEHASLRLGISFGIMDKEER</sequence>
<organism evidence="1 2">
    <name type="scientific">Pistacia atlantica</name>
    <dbReference type="NCBI Taxonomy" id="434234"/>
    <lineage>
        <taxon>Eukaryota</taxon>
        <taxon>Viridiplantae</taxon>
        <taxon>Streptophyta</taxon>
        <taxon>Embryophyta</taxon>
        <taxon>Tracheophyta</taxon>
        <taxon>Spermatophyta</taxon>
        <taxon>Magnoliopsida</taxon>
        <taxon>eudicotyledons</taxon>
        <taxon>Gunneridae</taxon>
        <taxon>Pentapetalae</taxon>
        <taxon>rosids</taxon>
        <taxon>malvids</taxon>
        <taxon>Sapindales</taxon>
        <taxon>Anacardiaceae</taxon>
        <taxon>Pistacia</taxon>
    </lineage>
</organism>
<evidence type="ECO:0000313" key="1">
    <source>
        <dbReference type="EMBL" id="KAJ0075847.1"/>
    </source>
</evidence>
<accession>A0ACC0ZRI4</accession>
<evidence type="ECO:0000313" key="2">
    <source>
        <dbReference type="Proteomes" id="UP001164250"/>
    </source>
</evidence>
<proteinExistence type="predicted"/>